<organism evidence="2 3">
    <name type="scientific">Olleya namhaensis</name>
    <dbReference type="NCBI Taxonomy" id="1144750"/>
    <lineage>
        <taxon>Bacteria</taxon>
        <taxon>Pseudomonadati</taxon>
        <taxon>Bacteroidota</taxon>
        <taxon>Flavobacteriia</taxon>
        <taxon>Flavobacteriales</taxon>
        <taxon>Flavobacteriaceae</taxon>
    </lineage>
</organism>
<feature type="signal peptide" evidence="1">
    <location>
        <begin position="1"/>
        <end position="21"/>
    </location>
</feature>
<reference evidence="3" key="1">
    <citation type="submission" date="2016-10" db="EMBL/GenBank/DDBJ databases">
        <authorList>
            <person name="Varghese N."/>
            <person name="Submissions S."/>
        </authorList>
    </citation>
    <scope>NUCLEOTIDE SEQUENCE [LARGE SCALE GENOMIC DNA]</scope>
    <source>
        <strain evidence="3">DSM 28881</strain>
    </source>
</reference>
<name>A0A1I3PQ64_9FLAO</name>
<dbReference type="RefSeq" id="WP_090839944.1">
    <property type="nucleotide sequence ID" value="NZ_FORM01000005.1"/>
</dbReference>
<accession>A0A1I3PQ64</accession>
<dbReference type="STRING" id="1144750.SAMN05443431_105219"/>
<evidence type="ECO:0000256" key="1">
    <source>
        <dbReference type="SAM" id="SignalP"/>
    </source>
</evidence>
<dbReference type="AlphaFoldDB" id="A0A1I3PQ64"/>
<dbReference type="Proteomes" id="UP000199559">
    <property type="component" value="Unassembled WGS sequence"/>
</dbReference>
<evidence type="ECO:0000313" key="2">
    <source>
        <dbReference type="EMBL" id="SFJ23623.1"/>
    </source>
</evidence>
<keyword evidence="1" id="KW-0732">Signal</keyword>
<dbReference type="EMBL" id="FORM01000005">
    <property type="protein sequence ID" value="SFJ23623.1"/>
    <property type="molecule type" value="Genomic_DNA"/>
</dbReference>
<proteinExistence type="predicted"/>
<sequence>MRKILILTLFLIFCHTQTALSQNEIKIEKPENSRLTKVLNDSELIGENKDNYLSVRIYAIDNGSTSAGYASSEVSHNLLIAVSEFDEEPNQNLFEIGTFYNPKFVKWTNKEENEKEFEIEYGPNSKRQTIKLKINIEELKIEK</sequence>
<keyword evidence="3" id="KW-1185">Reference proteome</keyword>
<gene>
    <name evidence="2" type="ORF">SAMN05443431_105219</name>
</gene>
<feature type="chain" id="PRO_5011538344" description="DUF4426 domain-containing protein" evidence="1">
    <location>
        <begin position="22"/>
        <end position="143"/>
    </location>
</feature>
<evidence type="ECO:0008006" key="4">
    <source>
        <dbReference type="Google" id="ProtNLM"/>
    </source>
</evidence>
<protein>
    <recommendedName>
        <fullName evidence="4">DUF4426 domain-containing protein</fullName>
    </recommendedName>
</protein>
<evidence type="ECO:0000313" key="3">
    <source>
        <dbReference type="Proteomes" id="UP000199559"/>
    </source>
</evidence>